<sequence>MLAVTIAPIGGLVLAVLWVGLRPPRGAAGSPWKVRGFTLVGVGIALFGALIVELSGNTAYSAVTSPLPLTWVPGDWRYVVPLISGLAGVLVLMLPLLGRRSRGSAQLARRTAFSFAGGRWPVFAGALMGIVVILSVAAGFASSPDDVGRYRMFAMDSGAAEIRILIYGWYYSLPSLIAIALFAGAAAFTLRVIAHPPLAADTHHDTAIRRERTRNVMGVFAGGLLVHLGAVLTFLAYTGTSNVGVFQGEDIIPIIAPFAAFGPLLWMLGGAVSVLGFACWFEIALSSVRRPARRRVSVS</sequence>
<keyword evidence="3" id="KW-1185">Reference proteome</keyword>
<dbReference type="OrthoDB" id="5067075at2"/>
<dbReference type="EMBL" id="SOHA01000043">
    <property type="protein sequence ID" value="TFD26251.1"/>
    <property type="molecule type" value="Genomic_DNA"/>
</dbReference>
<reference evidence="2 3" key="1">
    <citation type="submission" date="2019-03" db="EMBL/GenBank/DDBJ databases">
        <title>Genomics of glacier-inhabiting Cryobacterium strains.</title>
        <authorList>
            <person name="Liu Q."/>
            <person name="Xin Y.-H."/>
        </authorList>
    </citation>
    <scope>NUCLEOTIDE SEQUENCE [LARGE SCALE GENOMIC DNA]</scope>
    <source>
        <strain evidence="2 3">TMT1-51</strain>
    </source>
</reference>
<keyword evidence="1" id="KW-0812">Transmembrane</keyword>
<feature type="transmembrane region" description="Helical" evidence="1">
    <location>
        <begin position="118"/>
        <end position="141"/>
    </location>
</feature>
<name>A0A4Y8JSZ6_9MICO</name>
<comment type="caution">
    <text evidence="2">The sequence shown here is derived from an EMBL/GenBank/DDBJ whole genome shotgun (WGS) entry which is preliminary data.</text>
</comment>
<feature type="transmembrane region" description="Helical" evidence="1">
    <location>
        <begin position="76"/>
        <end position="97"/>
    </location>
</feature>
<organism evidence="2 3">
    <name type="scientific">Cryobacterium cryoconiti</name>
    <dbReference type="NCBI Taxonomy" id="1259239"/>
    <lineage>
        <taxon>Bacteria</taxon>
        <taxon>Bacillati</taxon>
        <taxon>Actinomycetota</taxon>
        <taxon>Actinomycetes</taxon>
        <taxon>Micrococcales</taxon>
        <taxon>Microbacteriaceae</taxon>
        <taxon>Cryobacterium</taxon>
    </lineage>
</organism>
<evidence type="ECO:0000313" key="2">
    <source>
        <dbReference type="EMBL" id="TFD26251.1"/>
    </source>
</evidence>
<keyword evidence="1" id="KW-1133">Transmembrane helix</keyword>
<dbReference type="AlphaFoldDB" id="A0A4Y8JSZ6"/>
<gene>
    <name evidence="2" type="ORF">E3T49_15700</name>
</gene>
<dbReference type="RefSeq" id="WP_134425859.1">
    <property type="nucleotide sequence ID" value="NZ_SOHA01000043.1"/>
</dbReference>
<feature type="transmembrane region" description="Helical" evidence="1">
    <location>
        <begin position="215"/>
        <end position="237"/>
    </location>
</feature>
<dbReference type="Proteomes" id="UP000297472">
    <property type="component" value="Unassembled WGS sequence"/>
</dbReference>
<proteinExistence type="predicted"/>
<feature type="transmembrane region" description="Helical" evidence="1">
    <location>
        <begin position="36"/>
        <end position="56"/>
    </location>
</feature>
<evidence type="ECO:0000313" key="3">
    <source>
        <dbReference type="Proteomes" id="UP000297472"/>
    </source>
</evidence>
<feature type="transmembrane region" description="Helical" evidence="1">
    <location>
        <begin position="6"/>
        <end position="24"/>
    </location>
</feature>
<protein>
    <submittedName>
        <fullName evidence="2">Uncharacterized protein</fullName>
    </submittedName>
</protein>
<keyword evidence="1" id="KW-0472">Membrane</keyword>
<evidence type="ECO:0000256" key="1">
    <source>
        <dbReference type="SAM" id="Phobius"/>
    </source>
</evidence>
<feature type="transmembrane region" description="Helical" evidence="1">
    <location>
        <begin position="264"/>
        <end position="285"/>
    </location>
</feature>
<feature type="transmembrane region" description="Helical" evidence="1">
    <location>
        <begin position="169"/>
        <end position="194"/>
    </location>
</feature>
<accession>A0A4Y8JSZ6</accession>